<dbReference type="AlphaFoldDB" id="M1BIC4"/>
<sequence>MGRHFTVGYLKGHIKFCGQVLLVVELGQHGSKLYLAYGIVIVGGRDDSAIVTAAECQKLMMKDQGFPTSLSYHYAKEDELVRKEPQVEVPPLGDDLADTVGLAQGGDPSILDHTNIVPASSSQAASMVPSSSRSTPQLGATVVPLARVQKLEAQMATLLHHIQPWMQMSIAESEARMERRMEGMMDRKVQAVNKRLDAFELRVLELSAPAIDLSSLQAELASLRTDVNSILVAPTVEP</sequence>
<accession>M1BIC4</accession>
<reference evidence="1" key="2">
    <citation type="submission" date="2015-06" db="UniProtKB">
        <authorList>
            <consortium name="EnsemblPlants"/>
        </authorList>
    </citation>
    <scope>IDENTIFICATION</scope>
    <source>
        <strain evidence="1">DM1-3 516 R44</strain>
    </source>
</reference>
<dbReference type="Gramene" id="PGSC0003DMT400045904">
    <property type="protein sequence ID" value="PGSC0003DMT400045904"/>
    <property type="gene ID" value="PGSC0003DMG400017803"/>
</dbReference>
<name>M1BIC4_SOLTU</name>
<dbReference type="PaxDb" id="4113-PGSC0003DMT400045904"/>
<dbReference type="HOGENOM" id="CLU_1167602_0_0_1"/>
<dbReference type="EnsemblPlants" id="PGSC0003DMT400045904">
    <property type="protein sequence ID" value="PGSC0003DMT400045904"/>
    <property type="gene ID" value="PGSC0003DMG400017803"/>
</dbReference>
<dbReference type="Proteomes" id="UP000011115">
    <property type="component" value="Unassembled WGS sequence"/>
</dbReference>
<keyword evidence="2" id="KW-1185">Reference proteome</keyword>
<organism evidence="1 2">
    <name type="scientific">Solanum tuberosum</name>
    <name type="common">Potato</name>
    <dbReference type="NCBI Taxonomy" id="4113"/>
    <lineage>
        <taxon>Eukaryota</taxon>
        <taxon>Viridiplantae</taxon>
        <taxon>Streptophyta</taxon>
        <taxon>Embryophyta</taxon>
        <taxon>Tracheophyta</taxon>
        <taxon>Spermatophyta</taxon>
        <taxon>Magnoliopsida</taxon>
        <taxon>eudicotyledons</taxon>
        <taxon>Gunneridae</taxon>
        <taxon>Pentapetalae</taxon>
        <taxon>asterids</taxon>
        <taxon>lamiids</taxon>
        <taxon>Solanales</taxon>
        <taxon>Solanaceae</taxon>
        <taxon>Solanoideae</taxon>
        <taxon>Solaneae</taxon>
        <taxon>Solanum</taxon>
    </lineage>
</organism>
<evidence type="ECO:0000313" key="1">
    <source>
        <dbReference type="EnsemblPlants" id="PGSC0003DMT400045904"/>
    </source>
</evidence>
<proteinExistence type="predicted"/>
<reference evidence="2" key="1">
    <citation type="journal article" date="2011" name="Nature">
        <title>Genome sequence and analysis of the tuber crop potato.</title>
        <authorList>
            <consortium name="The Potato Genome Sequencing Consortium"/>
        </authorList>
    </citation>
    <scope>NUCLEOTIDE SEQUENCE [LARGE SCALE GENOMIC DNA]</scope>
    <source>
        <strain evidence="2">cv. DM1-3 516 R44</strain>
    </source>
</reference>
<evidence type="ECO:0000313" key="2">
    <source>
        <dbReference type="Proteomes" id="UP000011115"/>
    </source>
</evidence>
<dbReference type="InParanoid" id="M1BIC4"/>
<protein>
    <submittedName>
        <fullName evidence="1">Integrase core domain containing protein</fullName>
    </submittedName>
</protein>